<name>A0A317VTB1_9EURO</name>
<dbReference type="Pfam" id="PF03992">
    <property type="entry name" value="ABM"/>
    <property type="match status" value="1"/>
</dbReference>
<dbReference type="Proteomes" id="UP000247233">
    <property type="component" value="Unassembled WGS sequence"/>
</dbReference>
<evidence type="ECO:0000313" key="2">
    <source>
        <dbReference type="EMBL" id="PWY76257.1"/>
    </source>
</evidence>
<reference evidence="2 3" key="1">
    <citation type="submission" date="2016-12" db="EMBL/GenBank/DDBJ databases">
        <title>The genomes of Aspergillus section Nigri reveals drivers in fungal speciation.</title>
        <authorList>
            <consortium name="DOE Joint Genome Institute"/>
            <person name="Vesth T.C."/>
            <person name="Nybo J."/>
            <person name="Theobald S."/>
            <person name="Brandl J."/>
            <person name="Frisvad J.C."/>
            <person name="Nielsen K.F."/>
            <person name="Lyhne E.K."/>
            <person name="Kogle M.E."/>
            <person name="Kuo A."/>
            <person name="Riley R."/>
            <person name="Clum A."/>
            <person name="Nolan M."/>
            <person name="Lipzen A."/>
            <person name="Salamov A."/>
            <person name="Henrissat B."/>
            <person name="Wiebenga A."/>
            <person name="De Vries R.P."/>
            <person name="Grigoriev I.V."/>
            <person name="Mortensen U.H."/>
            <person name="Andersen M.R."/>
            <person name="Baker S.E."/>
        </authorList>
    </citation>
    <scope>NUCLEOTIDE SEQUENCE [LARGE SCALE GENOMIC DNA]</scope>
    <source>
        <strain evidence="2 3">CBS 117.55</strain>
    </source>
</reference>
<comment type="caution">
    <text evidence="2">The sequence shown here is derived from an EMBL/GenBank/DDBJ whole genome shotgun (WGS) entry which is preliminary data.</text>
</comment>
<gene>
    <name evidence="2" type="ORF">BO70DRAFT_398124</name>
</gene>
<accession>A0A317VTB1</accession>
<sequence length="116" mass="13289">MAFNPRPGFTIQVSLFIAPENMEKFHAAFQPMYEKTIAEPQCVFSEACQSAKDPGKFCFDGVLERAMRDYIKEYAATVEPLFARPREFKLLHRLEGFHHAKRYTAITDTGSIVILL</sequence>
<evidence type="ECO:0000313" key="3">
    <source>
        <dbReference type="Proteomes" id="UP000247233"/>
    </source>
</evidence>
<dbReference type="Gene3D" id="3.30.70.100">
    <property type="match status" value="1"/>
</dbReference>
<dbReference type="EMBL" id="MSFL01000020">
    <property type="protein sequence ID" value="PWY76257.1"/>
    <property type="molecule type" value="Genomic_DNA"/>
</dbReference>
<protein>
    <recommendedName>
        <fullName evidence="1">ABM domain-containing protein</fullName>
    </recommendedName>
</protein>
<evidence type="ECO:0000259" key="1">
    <source>
        <dbReference type="Pfam" id="PF03992"/>
    </source>
</evidence>
<dbReference type="VEuPathDB" id="FungiDB:BO70DRAFT_398124"/>
<dbReference type="RefSeq" id="XP_025397621.1">
    <property type="nucleotide sequence ID" value="XM_025546760.1"/>
</dbReference>
<feature type="domain" description="ABM" evidence="1">
    <location>
        <begin position="9"/>
        <end position="59"/>
    </location>
</feature>
<organism evidence="2 3">
    <name type="scientific">Aspergillus heteromorphus CBS 117.55</name>
    <dbReference type="NCBI Taxonomy" id="1448321"/>
    <lineage>
        <taxon>Eukaryota</taxon>
        <taxon>Fungi</taxon>
        <taxon>Dikarya</taxon>
        <taxon>Ascomycota</taxon>
        <taxon>Pezizomycotina</taxon>
        <taxon>Eurotiomycetes</taxon>
        <taxon>Eurotiomycetidae</taxon>
        <taxon>Eurotiales</taxon>
        <taxon>Aspergillaceae</taxon>
        <taxon>Aspergillus</taxon>
        <taxon>Aspergillus subgen. Circumdati</taxon>
    </lineage>
</organism>
<proteinExistence type="predicted"/>
<keyword evidence="3" id="KW-1185">Reference proteome</keyword>
<dbReference type="OrthoDB" id="4126315at2759"/>
<dbReference type="GeneID" id="37068997"/>
<dbReference type="AlphaFoldDB" id="A0A317VTB1"/>
<dbReference type="InterPro" id="IPR007138">
    <property type="entry name" value="ABM_dom"/>
</dbReference>
<dbReference type="SUPFAM" id="SSF54909">
    <property type="entry name" value="Dimeric alpha+beta barrel"/>
    <property type="match status" value="1"/>
</dbReference>
<dbReference type="InterPro" id="IPR011008">
    <property type="entry name" value="Dimeric_a/b-barrel"/>
</dbReference>